<dbReference type="EMBL" id="UZAL01036554">
    <property type="protein sequence ID" value="VDP70033.1"/>
    <property type="molecule type" value="Genomic_DNA"/>
</dbReference>
<proteinExistence type="predicted"/>
<organism evidence="2 3">
    <name type="scientific">Schistosoma mattheei</name>
    <dbReference type="NCBI Taxonomy" id="31246"/>
    <lineage>
        <taxon>Eukaryota</taxon>
        <taxon>Metazoa</taxon>
        <taxon>Spiralia</taxon>
        <taxon>Lophotrochozoa</taxon>
        <taxon>Platyhelminthes</taxon>
        <taxon>Trematoda</taxon>
        <taxon>Digenea</taxon>
        <taxon>Strigeidida</taxon>
        <taxon>Schistosomatoidea</taxon>
        <taxon>Schistosomatidae</taxon>
        <taxon>Schistosoma</taxon>
    </lineage>
</organism>
<reference evidence="2 3" key="1">
    <citation type="submission" date="2018-11" db="EMBL/GenBank/DDBJ databases">
        <authorList>
            <consortium name="Pathogen Informatics"/>
        </authorList>
    </citation>
    <scope>NUCLEOTIDE SEQUENCE [LARGE SCALE GENOMIC DNA]</scope>
    <source>
        <strain>Denwood</strain>
        <strain evidence="3">Zambia</strain>
    </source>
</reference>
<evidence type="ECO:0000313" key="3">
    <source>
        <dbReference type="Proteomes" id="UP000269396"/>
    </source>
</evidence>
<evidence type="ECO:0000313" key="2">
    <source>
        <dbReference type="EMBL" id="VDP70033.1"/>
    </source>
</evidence>
<feature type="transmembrane region" description="Helical" evidence="1">
    <location>
        <begin position="57"/>
        <end position="86"/>
    </location>
</feature>
<keyword evidence="1" id="KW-0472">Membrane</keyword>
<gene>
    <name evidence="2" type="ORF">SMTD_LOCUS15972</name>
</gene>
<sequence length="91" mass="10803">MMHMSRDGELIHIHVVLTHMLLLEPQVLIMIFLVNRFITLVVRVMKNKQQLMHLNNLMEFMIFLCQLIILVYFSLVNILAVVIQLLCMVHF</sequence>
<evidence type="ECO:0000256" key="1">
    <source>
        <dbReference type="SAM" id="Phobius"/>
    </source>
</evidence>
<keyword evidence="1" id="KW-0812">Transmembrane</keyword>
<feature type="transmembrane region" description="Helical" evidence="1">
    <location>
        <begin position="27"/>
        <end position="45"/>
    </location>
</feature>
<keyword evidence="1" id="KW-1133">Transmembrane helix</keyword>
<keyword evidence="3" id="KW-1185">Reference proteome</keyword>
<protein>
    <submittedName>
        <fullName evidence="2">Uncharacterized protein</fullName>
    </submittedName>
</protein>
<dbReference type="Proteomes" id="UP000269396">
    <property type="component" value="Unassembled WGS sequence"/>
</dbReference>
<name>A0A3P8JJX2_9TREM</name>
<accession>A0A3P8JJX2</accession>
<dbReference type="AlphaFoldDB" id="A0A3P8JJX2"/>